<dbReference type="Pfam" id="PF00512">
    <property type="entry name" value="HisKA"/>
    <property type="match status" value="1"/>
</dbReference>
<feature type="domain" description="PAC" evidence="15">
    <location>
        <begin position="254"/>
        <end position="306"/>
    </location>
</feature>
<reference evidence="17" key="1">
    <citation type="submission" date="2017-08" db="EMBL/GenBank/DDBJ databases">
        <authorList>
            <person name="Grouzdev D.S."/>
            <person name="Gaisin V.A."/>
            <person name="Rysina M.S."/>
            <person name="Gorlenko V.M."/>
        </authorList>
    </citation>
    <scope>NUCLEOTIDE SEQUENCE [LARGE SCALE GENOMIC DNA]</scope>
    <source>
        <strain evidence="17">Kir15-3F</strain>
    </source>
</reference>
<evidence type="ECO:0000256" key="7">
    <source>
        <dbReference type="ARBA" id="ARBA00023012"/>
    </source>
</evidence>
<dbReference type="GO" id="GO:0005886">
    <property type="term" value="C:plasma membrane"/>
    <property type="evidence" value="ECO:0007669"/>
    <property type="project" value="TreeGrafter"/>
</dbReference>
<dbReference type="EC" id="2.7.13.3" evidence="3"/>
<dbReference type="InterPro" id="IPR000014">
    <property type="entry name" value="PAS"/>
</dbReference>
<dbReference type="RefSeq" id="WP_097643982.1">
    <property type="nucleotide sequence ID" value="NZ_NQWI01000037.1"/>
</dbReference>
<protein>
    <recommendedName>
        <fullName evidence="8">Circadian input-output histidine kinase CikA</fullName>
        <ecNumber evidence="3">2.7.13.3</ecNumber>
    </recommendedName>
</protein>
<feature type="coiled-coil region" evidence="10">
    <location>
        <begin position="157"/>
        <end position="191"/>
    </location>
</feature>
<feature type="domain" description="PAS" evidence="14">
    <location>
        <begin position="181"/>
        <end position="251"/>
    </location>
</feature>
<dbReference type="InterPro" id="IPR013656">
    <property type="entry name" value="PAS_4"/>
</dbReference>
<keyword evidence="7" id="KW-0902">Two-component regulatory system</keyword>
<dbReference type="NCBIfam" id="TIGR00229">
    <property type="entry name" value="sensory_box"/>
    <property type="match status" value="2"/>
</dbReference>
<evidence type="ECO:0000256" key="2">
    <source>
        <dbReference type="ARBA" id="ARBA00006402"/>
    </source>
</evidence>
<feature type="modified residue" description="4-aspartylphosphate" evidence="9">
    <location>
        <position position="615"/>
    </location>
</feature>
<evidence type="ECO:0000256" key="11">
    <source>
        <dbReference type="SAM" id="MobiDB-lite"/>
    </source>
</evidence>
<evidence type="ECO:0000256" key="6">
    <source>
        <dbReference type="ARBA" id="ARBA00022777"/>
    </source>
</evidence>
<dbReference type="PRINTS" id="PR00344">
    <property type="entry name" value="BCTRLSENSOR"/>
</dbReference>
<feature type="domain" description="Response regulatory" evidence="13">
    <location>
        <begin position="701"/>
        <end position="817"/>
    </location>
</feature>
<dbReference type="InterPro" id="IPR011006">
    <property type="entry name" value="CheY-like_superfamily"/>
</dbReference>
<dbReference type="Pfam" id="PF02518">
    <property type="entry name" value="HATPase_c"/>
    <property type="match status" value="1"/>
</dbReference>
<dbReference type="CDD" id="cd00082">
    <property type="entry name" value="HisKA"/>
    <property type="match status" value="1"/>
</dbReference>
<dbReference type="InterPro" id="IPR004358">
    <property type="entry name" value="Sig_transdc_His_kin-like_C"/>
</dbReference>
<dbReference type="SMART" id="SM00086">
    <property type="entry name" value="PAC"/>
    <property type="match status" value="2"/>
</dbReference>
<gene>
    <name evidence="16" type="ORF">CJ255_10100</name>
</gene>
<dbReference type="SUPFAM" id="SSF55874">
    <property type="entry name" value="ATPase domain of HSP90 chaperone/DNA topoisomerase II/histidine kinase"/>
    <property type="match status" value="1"/>
</dbReference>
<name>A0A2A6RJL6_9CHLR</name>
<dbReference type="InterPro" id="IPR003661">
    <property type="entry name" value="HisK_dim/P_dom"/>
</dbReference>
<feature type="region of interest" description="Disordered" evidence="11">
    <location>
        <begin position="1"/>
        <end position="28"/>
    </location>
</feature>
<keyword evidence="6" id="KW-0418">Kinase</keyword>
<dbReference type="Gene3D" id="1.10.287.130">
    <property type="match status" value="1"/>
</dbReference>
<feature type="domain" description="Response regulatory" evidence="13">
    <location>
        <begin position="566"/>
        <end position="679"/>
    </location>
</feature>
<dbReference type="InterPro" id="IPR036097">
    <property type="entry name" value="HisK_dim/P_sf"/>
</dbReference>
<comment type="similarity">
    <text evidence="2">In the N-terminal section; belongs to the phytochrome family.</text>
</comment>
<evidence type="ECO:0000256" key="10">
    <source>
        <dbReference type="SAM" id="Coils"/>
    </source>
</evidence>
<organism evidence="16 17">
    <name type="scientific">Candidatus Viridilinea mediisalina</name>
    <dbReference type="NCBI Taxonomy" id="2024553"/>
    <lineage>
        <taxon>Bacteria</taxon>
        <taxon>Bacillati</taxon>
        <taxon>Chloroflexota</taxon>
        <taxon>Chloroflexia</taxon>
        <taxon>Chloroflexales</taxon>
        <taxon>Chloroflexineae</taxon>
        <taxon>Oscillochloridaceae</taxon>
        <taxon>Candidatus Viridilinea</taxon>
    </lineage>
</organism>
<evidence type="ECO:0000313" key="16">
    <source>
        <dbReference type="EMBL" id="PDW03202.1"/>
    </source>
</evidence>
<evidence type="ECO:0000259" key="12">
    <source>
        <dbReference type="PROSITE" id="PS50109"/>
    </source>
</evidence>
<dbReference type="Pfam" id="PF00072">
    <property type="entry name" value="Response_reg"/>
    <property type="match status" value="2"/>
</dbReference>
<dbReference type="SMART" id="SM00091">
    <property type="entry name" value="PAS"/>
    <property type="match status" value="2"/>
</dbReference>
<dbReference type="CDD" id="cd00130">
    <property type="entry name" value="PAS"/>
    <property type="match status" value="2"/>
</dbReference>
<dbReference type="PROSITE" id="PS50109">
    <property type="entry name" value="HIS_KIN"/>
    <property type="match status" value="1"/>
</dbReference>
<dbReference type="SUPFAM" id="SSF47384">
    <property type="entry name" value="Homodimeric domain of signal transducing histidine kinase"/>
    <property type="match status" value="1"/>
</dbReference>
<sequence length="819" mass="92523">MHKQRDHAEQPEEQRAPKRSFRRPKQWQRTRRRLRHLEALLRLEHGSYANPLAHLDNLIGTVSTDGYILYLNELAAEHLGGTVPTLVGKHLRDILIEPIALQTLNMLRAIMEGQSPRIFELQVRNHNHDAHWYRVSFQPVHDRYGQVRYFVGCATDIHDLKMAQQELLELNQTLEDRVAERTAEYEDLYNRSPSGYHSLDPEGRLVMINQTELDWLGYTRDELLGQPYTTLLTAESRAKFSQQFPRFKERGWIKDLDLELCRKDGSNFPVLLSATALYDHNGDFVMSRSTIFDNSERKQVEQALLLANAEMERTLRTRDEFLATMSHELRTPLNAVLALSESLLEQIHGPLTLGQKASLRQIEQSGRHLLDLINDILDLSKIEASRLDLSLEPVAVVDACRSSLQFVREIAHKKKIQITCELKDETMQCSADPRRLKQMLVNLLSNAVKFTPSGGKVSLSVEVWPEQGLINFVVRDNGVGIKAVDLPRLFQPFTQLDSSLSRQHEGSGLGLVLVRRLAELHYGSIAVESSPGVGSCFTITLPYHPTLPQNATAPPTPVPQPLLPRSVLIVDDSVSTVEQLTRYLQELRIPTIVHAQAKQAVEVAHYMLPDLILLDLLMPECSGWEIVQQLREHATTRSIPVMITSVVDEHNSGLQQSVAGYLVKPITREQLRNALHKLQITTEVVHAYPEPPAATQAKEFRLLIAEDNQVNLEVMRDYLERKGFIVISASNGREALAEVERTQPDLILMDIQMPELDGLSAIRKLRSTPASAKTPIIALTALAMPGDRERCLAAGATAYLTKPMSLKDLVLHINRLLMI</sequence>
<dbReference type="Pfam" id="PF08448">
    <property type="entry name" value="PAS_4"/>
    <property type="match status" value="1"/>
</dbReference>
<comment type="caution">
    <text evidence="16">The sequence shown here is derived from an EMBL/GenBank/DDBJ whole genome shotgun (WGS) entry which is preliminary data.</text>
</comment>
<dbReference type="InterPro" id="IPR036890">
    <property type="entry name" value="HATPase_C_sf"/>
</dbReference>
<dbReference type="PANTHER" id="PTHR43047:SF63">
    <property type="entry name" value="HISTIDINE KINASE"/>
    <property type="match status" value="1"/>
</dbReference>
<dbReference type="GO" id="GO:0009927">
    <property type="term" value="F:histidine phosphotransfer kinase activity"/>
    <property type="evidence" value="ECO:0007669"/>
    <property type="project" value="TreeGrafter"/>
</dbReference>
<dbReference type="SMART" id="SM00448">
    <property type="entry name" value="REC"/>
    <property type="match status" value="2"/>
</dbReference>
<evidence type="ECO:0000256" key="4">
    <source>
        <dbReference type="ARBA" id="ARBA00022553"/>
    </source>
</evidence>
<dbReference type="FunFam" id="3.30.565.10:FF:000010">
    <property type="entry name" value="Sensor histidine kinase RcsC"/>
    <property type="match status" value="1"/>
</dbReference>
<dbReference type="Gene3D" id="3.30.450.20">
    <property type="entry name" value="PAS domain"/>
    <property type="match status" value="2"/>
</dbReference>
<dbReference type="CDD" id="cd16922">
    <property type="entry name" value="HATPase_EvgS-ArcB-TorS-like"/>
    <property type="match status" value="1"/>
</dbReference>
<evidence type="ECO:0000256" key="5">
    <source>
        <dbReference type="ARBA" id="ARBA00022679"/>
    </source>
</evidence>
<dbReference type="GO" id="GO:0000155">
    <property type="term" value="F:phosphorelay sensor kinase activity"/>
    <property type="evidence" value="ECO:0007669"/>
    <property type="project" value="InterPro"/>
</dbReference>
<evidence type="ECO:0000256" key="1">
    <source>
        <dbReference type="ARBA" id="ARBA00000085"/>
    </source>
</evidence>
<keyword evidence="17" id="KW-1185">Reference proteome</keyword>
<dbReference type="SUPFAM" id="SSF55785">
    <property type="entry name" value="PYP-like sensor domain (PAS domain)"/>
    <property type="match status" value="2"/>
</dbReference>
<dbReference type="AlphaFoldDB" id="A0A2A6RJL6"/>
<accession>A0A2A6RJL6</accession>
<dbReference type="SMART" id="SM00388">
    <property type="entry name" value="HisKA"/>
    <property type="match status" value="1"/>
</dbReference>
<dbReference type="SUPFAM" id="SSF52172">
    <property type="entry name" value="CheY-like"/>
    <property type="match status" value="2"/>
</dbReference>
<dbReference type="PANTHER" id="PTHR43047">
    <property type="entry name" value="TWO-COMPONENT HISTIDINE PROTEIN KINASE"/>
    <property type="match status" value="1"/>
</dbReference>
<evidence type="ECO:0000259" key="14">
    <source>
        <dbReference type="PROSITE" id="PS50112"/>
    </source>
</evidence>
<evidence type="ECO:0000256" key="3">
    <source>
        <dbReference type="ARBA" id="ARBA00012438"/>
    </source>
</evidence>
<proteinExistence type="inferred from homology"/>
<keyword evidence="4 9" id="KW-0597">Phosphoprotein</keyword>
<dbReference type="PROSITE" id="PS50110">
    <property type="entry name" value="RESPONSE_REGULATORY"/>
    <property type="match status" value="2"/>
</dbReference>
<keyword evidence="10" id="KW-0175">Coiled coil</keyword>
<dbReference type="EMBL" id="NQWI01000037">
    <property type="protein sequence ID" value="PDW03202.1"/>
    <property type="molecule type" value="Genomic_DNA"/>
</dbReference>
<feature type="modified residue" description="4-aspartylphosphate" evidence="9">
    <location>
        <position position="750"/>
    </location>
</feature>
<feature type="domain" description="Histidine kinase" evidence="12">
    <location>
        <begin position="324"/>
        <end position="545"/>
    </location>
</feature>
<evidence type="ECO:0000256" key="9">
    <source>
        <dbReference type="PROSITE-ProRule" id="PRU00169"/>
    </source>
</evidence>
<feature type="compositionally biased region" description="Basic and acidic residues" evidence="11">
    <location>
        <begin position="1"/>
        <end position="16"/>
    </location>
</feature>
<dbReference type="InterPro" id="IPR001610">
    <property type="entry name" value="PAC"/>
</dbReference>
<dbReference type="InterPro" id="IPR003594">
    <property type="entry name" value="HATPase_dom"/>
</dbReference>
<dbReference type="InterPro" id="IPR001789">
    <property type="entry name" value="Sig_transdc_resp-reg_receiver"/>
</dbReference>
<dbReference type="Gene3D" id="3.40.50.2300">
    <property type="match status" value="2"/>
</dbReference>
<dbReference type="InterPro" id="IPR000700">
    <property type="entry name" value="PAS-assoc_C"/>
</dbReference>
<dbReference type="PROSITE" id="PS50113">
    <property type="entry name" value="PAC"/>
    <property type="match status" value="2"/>
</dbReference>
<dbReference type="OrthoDB" id="9801651at2"/>
<evidence type="ECO:0000259" key="13">
    <source>
        <dbReference type="PROSITE" id="PS50110"/>
    </source>
</evidence>
<feature type="domain" description="PAC" evidence="15">
    <location>
        <begin position="117"/>
        <end position="169"/>
    </location>
</feature>
<dbReference type="PROSITE" id="PS50112">
    <property type="entry name" value="PAS"/>
    <property type="match status" value="1"/>
</dbReference>
<dbReference type="Gene3D" id="3.30.565.10">
    <property type="entry name" value="Histidine kinase-like ATPase, C-terminal domain"/>
    <property type="match status" value="1"/>
</dbReference>
<comment type="catalytic activity">
    <reaction evidence="1">
        <text>ATP + protein L-histidine = ADP + protein N-phospho-L-histidine.</text>
        <dbReference type="EC" id="2.7.13.3"/>
    </reaction>
</comment>
<dbReference type="SMART" id="SM00387">
    <property type="entry name" value="HATPase_c"/>
    <property type="match status" value="1"/>
</dbReference>
<dbReference type="Pfam" id="PF13426">
    <property type="entry name" value="PAS_9"/>
    <property type="match status" value="1"/>
</dbReference>
<keyword evidence="5" id="KW-0808">Transferase</keyword>
<dbReference type="Proteomes" id="UP000220527">
    <property type="component" value="Unassembled WGS sequence"/>
</dbReference>
<dbReference type="InterPro" id="IPR005467">
    <property type="entry name" value="His_kinase_dom"/>
</dbReference>
<dbReference type="InterPro" id="IPR035965">
    <property type="entry name" value="PAS-like_dom_sf"/>
</dbReference>
<evidence type="ECO:0000256" key="8">
    <source>
        <dbReference type="ARBA" id="ARBA00074306"/>
    </source>
</evidence>
<feature type="compositionally biased region" description="Basic residues" evidence="11">
    <location>
        <begin position="17"/>
        <end position="28"/>
    </location>
</feature>
<evidence type="ECO:0000313" key="17">
    <source>
        <dbReference type="Proteomes" id="UP000220527"/>
    </source>
</evidence>
<evidence type="ECO:0000259" key="15">
    <source>
        <dbReference type="PROSITE" id="PS50113"/>
    </source>
</evidence>